<name>A0ABP0LH60_9DINO</name>
<feature type="domain" description="SET" evidence="2">
    <location>
        <begin position="12"/>
        <end position="234"/>
    </location>
</feature>
<reference evidence="3 4" key="1">
    <citation type="submission" date="2024-02" db="EMBL/GenBank/DDBJ databases">
        <authorList>
            <person name="Chen Y."/>
            <person name="Shah S."/>
            <person name="Dougan E. K."/>
            <person name="Thang M."/>
            <person name="Chan C."/>
        </authorList>
    </citation>
    <scope>NUCLEOTIDE SEQUENCE [LARGE SCALE GENOMIC DNA]</scope>
</reference>
<protein>
    <submittedName>
        <fullName evidence="3">Chloroplastic ([Fructose-bisphosphate aldolase]-lysine N-methyltransferase) ([Ribulose-bisphosphate carboxylase]-lysine N-methyltransferase) (PsLSMT) (RuBisCO LSMT) (RuBisCO methyltransferase) (RbcMT)</fullName>
    </submittedName>
</protein>
<dbReference type="PANTHER" id="PTHR13271">
    <property type="entry name" value="UNCHARACTERIZED PUTATIVE METHYLTRANSFERASE"/>
    <property type="match status" value="1"/>
</dbReference>
<feature type="compositionally biased region" description="Polar residues" evidence="1">
    <location>
        <begin position="551"/>
        <end position="560"/>
    </location>
</feature>
<dbReference type="Proteomes" id="UP001642464">
    <property type="component" value="Unassembled WGS sequence"/>
</dbReference>
<proteinExistence type="predicted"/>
<keyword evidence="4" id="KW-1185">Reference proteome</keyword>
<dbReference type="SUPFAM" id="SSF82199">
    <property type="entry name" value="SET domain"/>
    <property type="match status" value="1"/>
</dbReference>
<dbReference type="PROSITE" id="PS50280">
    <property type="entry name" value="SET"/>
    <property type="match status" value="1"/>
</dbReference>
<accession>A0ABP0LH60</accession>
<dbReference type="CDD" id="cd10527">
    <property type="entry name" value="SET_LSMT"/>
    <property type="match status" value="1"/>
</dbReference>
<feature type="compositionally biased region" description="Basic and acidic residues" evidence="1">
    <location>
        <begin position="515"/>
        <end position="525"/>
    </location>
</feature>
<dbReference type="Gene3D" id="3.90.1410.10">
    <property type="entry name" value="set domain protein methyltransferase, domain 1"/>
    <property type="match status" value="1"/>
</dbReference>
<evidence type="ECO:0000313" key="4">
    <source>
        <dbReference type="Proteomes" id="UP001642464"/>
    </source>
</evidence>
<dbReference type="InterPro" id="IPR046341">
    <property type="entry name" value="SET_dom_sf"/>
</dbReference>
<organism evidence="3 4">
    <name type="scientific">Durusdinium trenchii</name>
    <dbReference type="NCBI Taxonomy" id="1381693"/>
    <lineage>
        <taxon>Eukaryota</taxon>
        <taxon>Sar</taxon>
        <taxon>Alveolata</taxon>
        <taxon>Dinophyceae</taxon>
        <taxon>Suessiales</taxon>
        <taxon>Symbiodiniaceae</taxon>
        <taxon>Durusdinium</taxon>
    </lineage>
</organism>
<feature type="region of interest" description="Disordered" evidence="1">
    <location>
        <begin position="515"/>
        <end position="566"/>
    </location>
</feature>
<evidence type="ECO:0000313" key="3">
    <source>
        <dbReference type="EMBL" id="CAK9038503.1"/>
    </source>
</evidence>
<comment type="caution">
    <text evidence="3">The sequence shown here is derived from an EMBL/GenBank/DDBJ whole genome shotgun (WGS) entry which is preliminary data.</text>
</comment>
<evidence type="ECO:0000256" key="1">
    <source>
        <dbReference type="SAM" id="MobiDB-lite"/>
    </source>
</evidence>
<dbReference type="InterPro" id="IPR001214">
    <property type="entry name" value="SET_dom"/>
</dbReference>
<dbReference type="InterPro" id="IPR050600">
    <property type="entry name" value="SETD3_SETD6_MTase"/>
</dbReference>
<gene>
    <name evidence="3" type="ORF">SCF082_LOCUS22641</name>
</gene>
<sequence>MDLPMVFRDELPCAVIFKDFPEGRGVAVAKDVKRGDVLLQVPLDRCWTAERSRRALSARAACPAADVASIQSILTEKQSIIAHLILANCDGKDDLEAGHLALLPSLESMNLPISWTDSELEELEGSEVHTHVMRLKEELPEEFQELQTKLREELCINLLLEFEQFLWAWSIYSSRVMSLTTESGGSIFAIVPGLDMFNHSPGMPTGLFELAKDHVIVKAGEDLMAGEQAYINYADMYNSQMILSFGFLLDERTVQSSEITLSLQVSKAQLEVHRRILDATAASRHNPLVQILHVPEASDTELIVKHAFTLQDPLPLAFLSMVRIQHLQLGEQAHPASSAAAVELALRGLPSKDELHALFLISALLESKLQQLQASAQQGETSHSLARKQNRSEQQVLQASLEEARRLQLATIRTGLKSFSSKKGYSEGEWSKTPWLPRLRAASSELHAKVSSVARLSKSMLKFLPAPHLLQACHLVNLWMVGRHEEPPTTVSTVVPTVLHRFLLAEDTWPFETEAKNEVEGRAGSDGRLLATESARDGGTSPCSEGLVKDVSSTDPSGSPSGHGKMNFEDLSNPLLSLYDEKMSLWGSWLCAQWLHCEAVQLEDWSSMGEEQVKIRNEYSWSVPTEEALRLLALHQPLVELGAGAGYWASLLKQLPVDILAWTFWPLTRNTFDLHSTNVPTFLKAKKSASSTFVKFFQEVLR</sequence>
<evidence type="ECO:0000259" key="2">
    <source>
        <dbReference type="PROSITE" id="PS50280"/>
    </source>
</evidence>
<dbReference type="EMBL" id="CAXAMM010016258">
    <property type="protein sequence ID" value="CAK9038503.1"/>
    <property type="molecule type" value="Genomic_DNA"/>
</dbReference>